<dbReference type="AlphaFoldDB" id="A0A7S3AWU8"/>
<dbReference type="PROSITE" id="PS50082">
    <property type="entry name" value="WD_REPEATS_2"/>
    <property type="match status" value="3"/>
</dbReference>
<keyword evidence="3" id="KW-0132">Cell division</keyword>
<dbReference type="InterPro" id="IPR015943">
    <property type="entry name" value="WD40/YVTN_repeat-like_dom_sf"/>
</dbReference>
<evidence type="ECO:0000256" key="6">
    <source>
        <dbReference type="ARBA" id="ARBA00023306"/>
    </source>
</evidence>
<dbReference type="SMART" id="SM00320">
    <property type="entry name" value="WD40"/>
    <property type="match status" value="6"/>
</dbReference>
<dbReference type="PANTHER" id="PTHR19918">
    <property type="entry name" value="CELL DIVISION CYCLE 20 CDC20 FIZZY -RELATED"/>
    <property type="match status" value="1"/>
</dbReference>
<dbReference type="SUPFAM" id="SSF50978">
    <property type="entry name" value="WD40 repeat-like"/>
    <property type="match status" value="1"/>
</dbReference>
<dbReference type="GO" id="GO:0051301">
    <property type="term" value="P:cell division"/>
    <property type="evidence" value="ECO:0007669"/>
    <property type="project" value="UniProtKB-KW"/>
</dbReference>
<gene>
    <name evidence="9" type="ORF">HERI1096_LOCUS17809</name>
</gene>
<evidence type="ECO:0000256" key="2">
    <source>
        <dbReference type="ARBA" id="ARBA00022574"/>
    </source>
</evidence>
<dbReference type="CDD" id="cd00200">
    <property type="entry name" value="WD40"/>
    <property type="match status" value="1"/>
</dbReference>
<evidence type="ECO:0000313" key="9">
    <source>
        <dbReference type="EMBL" id="CAE0117110.1"/>
    </source>
</evidence>
<evidence type="ECO:0000259" key="8">
    <source>
        <dbReference type="Pfam" id="PF24807"/>
    </source>
</evidence>
<protein>
    <recommendedName>
        <fullName evidence="8">CDC20/Fizzy WD40 domain-containing protein</fullName>
    </recommendedName>
</protein>
<keyword evidence="6" id="KW-0131">Cell cycle</keyword>
<dbReference type="EMBL" id="HBHX01031950">
    <property type="protein sequence ID" value="CAE0117110.1"/>
    <property type="molecule type" value="Transcribed_RNA"/>
</dbReference>
<dbReference type="PROSITE" id="PS50294">
    <property type="entry name" value="WD_REPEATS_REGION"/>
    <property type="match status" value="3"/>
</dbReference>
<dbReference type="InterPro" id="IPR001680">
    <property type="entry name" value="WD40_rpt"/>
</dbReference>
<dbReference type="InterPro" id="IPR036322">
    <property type="entry name" value="WD40_repeat_dom_sf"/>
</dbReference>
<keyword evidence="2 7" id="KW-0853">WD repeat</keyword>
<feature type="repeat" description="WD" evidence="7">
    <location>
        <begin position="398"/>
        <end position="431"/>
    </location>
</feature>
<feature type="repeat" description="WD" evidence="7">
    <location>
        <begin position="255"/>
        <end position="287"/>
    </location>
</feature>
<accession>A0A7S3AWU8</accession>
<organism evidence="9">
    <name type="scientific">Haptolina ericina</name>
    <dbReference type="NCBI Taxonomy" id="156174"/>
    <lineage>
        <taxon>Eukaryota</taxon>
        <taxon>Haptista</taxon>
        <taxon>Haptophyta</taxon>
        <taxon>Prymnesiophyceae</taxon>
        <taxon>Prymnesiales</taxon>
        <taxon>Prymnesiaceae</taxon>
        <taxon>Haptolina</taxon>
    </lineage>
</organism>
<reference evidence="9" key="1">
    <citation type="submission" date="2021-01" db="EMBL/GenBank/DDBJ databases">
        <authorList>
            <person name="Corre E."/>
            <person name="Pelletier E."/>
            <person name="Niang G."/>
            <person name="Scheremetjew M."/>
            <person name="Finn R."/>
            <person name="Kale V."/>
            <person name="Holt S."/>
            <person name="Cochrane G."/>
            <person name="Meng A."/>
            <person name="Brown T."/>
            <person name="Cohen L."/>
        </authorList>
    </citation>
    <scope>NUCLEOTIDE SEQUENCE</scope>
    <source>
        <strain evidence="9">CCMP281</strain>
    </source>
</reference>
<dbReference type="InterPro" id="IPR033010">
    <property type="entry name" value="Cdc20/Fizzy"/>
</dbReference>
<evidence type="ECO:0000256" key="5">
    <source>
        <dbReference type="ARBA" id="ARBA00022776"/>
    </source>
</evidence>
<dbReference type="PANTHER" id="PTHR19918:SF8">
    <property type="entry name" value="FI02843P"/>
    <property type="match status" value="1"/>
</dbReference>
<dbReference type="GO" id="GO:0010997">
    <property type="term" value="F:anaphase-promoting complex binding"/>
    <property type="evidence" value="ECO:0007669"/>
    <property type="project" value="InterPro"/>
</dbReference>
<dbReference type="InterPro" id="IPR056150">
    <property type="entry name" value="WD40_CDC20-Fz"/>
</dbReference>
<evidence type="ECO:0000256" key="4">
    <source>
        <dbReference type="ARBA" id="ARBA00022737"/>
    </source>
</evidence>
<name>A0A7S3AWU8_9EUKA</name>
<dbReference type="GO" id="GO:1905786">
    <property type="term" value="P:positive regulation of anaphase-promoting complex-dependent catabolic process"/>
    <property type="evidence" value="ECO:0007669"/>
    <property type="project" value="TreeGrafter"/>
</dbReference>
<evidence type="ECO:0000256" key="3">
    <source>
        <dbReference type="ARBA" id="ARBA00022618"/>
    </source>
</evidence>
<dbReference type="GO" id="GO:1990757">
    <property type="term" value="F:ubiquitin ligase activator activity"/>
    <property type="evidence" value="ECO:0007669"/>
    <property type="project" value="TreeGrafter"/>
</dbReference>
<evidence type="ECO:0000256" key="7">
    <source>
        <dbReference type="PROSITE-ProRule" id="PRU00221"/>
    </source>
</evidence>
<dbReference type="GO" id="GO:0005680">
    <property type="term" value="C:anaphase-promoting complex"/>
    <property type="evidence" value="ECO:0007669"/>
    <property type="project" value="TreeGrafter"/>
</dbReference>
<dbReference type="GO" id="GO:0031145">
    <property type="term" value="P:anaphase-promoting complex-dependent catabolic process"/>
    <property type="evidence" value="ECO:0007669"/>
    <property type="project" value="TreeGrafter"/>
</dbReference>
<feature type="domain" description="CDC20/Fizzy WD40" evidence="8">
    <location>
        <begin position="126"/>
        <end position="429"/>
    </location>
</feature>
<comment type="similarity">
    <text evidence="1">Belongs to the WD repeat CDC20/Fizzy family.</text>
</comment>
<keyword evidence="5" id="KW-0498">Mitosis</keyword>
<sequence>MQKTAEFCLTQACSTRKRPRLADRFIADRRSMDLDVAHHTLTHDNDDTPAEVNRSPAKEEYKKELAHTLMQTSGSSTKVLAFGARVPQQQMDHENALRNHFTHNREASKLPRKYTRHIPQDAERILDAPDLINDFYLNLLDWSSNNSLGVALGDSIYLWNANNGSIQTLMKTQGDNSHVTSLAWIQQGNYMAVGTSDHEVQIWDVDKFRQIRSMCGHTARVGALSWNGPVLSSGSRDASIIQHDVRIADHKVGRLNGHTQEVCGLRWSPAGTLLASGGNDNLLNLWDDRYQTRIVPIVKGGSIDAPLHRLNAHKAAVKALAWCPWQKSLLASGGGTADCMIRFWNSSSGACLNAVDTQSQVSALQWSLHDRELVSSHGYSHNQLHLWRYPSMVRVAELSGHTSRILHMAQSPDGQTVVTASADETVRFWRIFSGGESRGHRQVTEASVLDASQIR</sequence>
<keyword evidence="4" id="KW-0677">Repeat</keyword>
<dbReference type="Gene3D" id="2.130.10.10">
    <property type="entry name" value="YVTN repeat-like/Quinoprotein amine dehydrogenase"/>
    <property type="match status" value="1"/>
</dbReference>
<dbReference type="Pfam" id="PF24807">
    <property type="entry name" value="WD40_CDC20-Fz"/>
    <property type="match status" value="1"/>
</dbReference>
<proteinExistence type="inferred from homology"/>
<feature type="repeat" description="WD" evidence="7">
    <location>
        <begin position="172"/>
        <end position="213"/>
    </location>
</feature>
<evidence type="ECO:0000256" key="1">
    <source>
        <dbReference type="ARBA" id="ARBA00006445"/>
    </source>
</evidence>